<feature type="transmembrane region" description="Helical" evidence="2">
    <location>
        <begin position="6"/>
        <end position="23"/>
    </location>
</feature>
<feature type="compositionally biased region" description="Basic and acidic residues" evidence="1">
    <location>
        <begin position="67"/>
        <end position="78"/>
    </location>
</feature>
<feature type="transmembrane region" description="Helical" evidence="2">
    <location>
        <begin position="744"/>
        <end position="762"/>
    </location>
</feature>
<feature type="transmembrane region" description="Helical" evidence="2">
    <location>
        <begin position="374"/>
        <end position="391"/>
    </location>
</feature>
<name>A0AAD0RH41_PSEO7</name>
<evidence type="ECO:0000313" key="3">
    <source>
        <dbReference type="EMBL" id="AXR01480.1"/>
    </source>
</evidence>
<dbReference type="InterPro" id="IPR014600">
    <property type="entry name" value="UCP035905_mem"/>
</dbReference>
<feature type="transmembrane region" description="Helical" evidence="2">
    <location>
        <begin position="306"/>
        <end position="325"/>
    </location>
</feature>
<keyword evidence="2" id="KW-0472">Membrane</keyword>
<feature type="transmembrane region" description="Helical" evidence="2">
    <location>
        <begin position="422"/>
        <end position="442"/>
    </location>
</feature>
<protein>
    <submittedName>
        <fullName evidence="3">DUF2339 domain-containing protein</fullName>
    </submittedName>
</protein>
<keyword evidence="2" id="KW-1133">Transmembrane helix</keyword>
<evidence type="ECO:0000256" key="2">
    <source>
        <dbReference type="SAM" id="Phobius"/>
    </source>
</evidence>
<dbReference type="AlphaFoldDB" id="A0AAD0RH41"/>
<evidence type="ECO:0000313" key="4">
    <source>
        <dbReference type="Proteomes" id="UP000258102"/>
    </source>
</evidence>
<dbReference type="EMBL" id="CP031761">
    <property type="protein sequence ID" value="AXR01480.1"/>
    <property type="molecule type" value="Genomic_DNA"/>
</dbReference>
<feature type="transmembrane region" description="Helical" evidence="2">
    <location>
        <begin position="836"/>
        <end position="854"/>
    </location>
</feature>
<dbReference type="KEGG" id="ppis:B1L02_12845"/>
<feature type="transmembrane region" description="Helical" evidence="2">
    <location>
        <begin position="611"/>
        <end position="632"/>
    </location>
</feature>
<evidence type="ECO:0000256" key="1">
    <source>
        <dbReference type="SAM" id="MobiDB-lite"/>
    </source>
</evidence>
<feature type="transmembrane region" description="Helical" evidence="2">
    <location>
        <begin position="397"/>
        <end position="415"/>
    </location>
</feature>
<sequence>MDTEFISFIFYLFVFIGAVFALQDRQRFKQLVKKVHQLQSTIEQQSRRISVLESRDYSDQIPSEQIPTEHKHSERGQINDETADSTSLTTQTALGEFTTTANHTQPQQPESESTVTIARAKPSKSKPAFEFDFTLDSLLKGNGLFWIGAIVLALGGVFLAKYSIEAGLLPPSVRVILGALFGVSLVTAAEVVNRHKEKLKINTPYISAALASGGVITCFAMTLVAFDFYHFIPANMAFVLLAIISLAATSLALRFGPMLAGIGIVGAYVVPALVSTGSNNIGALLLYISFVSLSAIWVADYVKQKWLWWQSFVWHFLWFCTAVAVGGSSDFWVLLIFALISMYLYVLVDVLGWRLTSSMISPLPVKDLLMPRKEQLGILLPLLLIACALIIKTHIDTLIWANVLFASVVLCAAYRHSALDSWPFYWLLFVLLSFYLMPKVGTYDDVLFPFTGKYLFIQVAVVITMLFSMMMIKRYPSRLAYLVLLNVAPLALYGVSYAISPKVTEAILYPVWAIEMLAIGLFASYCAMKTETNIQQVTYLILANAMLSLCFTMLLSASSLTLAIAVQVASMSYLSWKYKVRLPDWLYKAAFIAVVTRLTFAPWLADYKHETILTIHWTLVVYPLVLGIIWFATKYNPSKALNTWFMGVAMHIVALLVTTETSYLLIGDYPDFTNLGFQESVLLALNWQVLGAVYLWRGQLSDKGNRLYPLAASLLLLGSASLHADISFANNPFFDRQYIGGGVFNWLLLQWLAPACVFAFMLQFKLIPPQFKRLVYGLIALLGVLFINGEIRALFHEGFLVLSMPMEQSELYTYSIVWLLISTALIFVAKRIEHKVLINAGFAGLAIVILKAFVVDMANLEGLLRALSFIGLGLCLVGIGWLFQKIQDQPREVKPTAD</sequence>
<feature type="transmembrane region" description="Helical" evidence="2">
    <location>
        <begin position="258"/>
        <end position="275"/>
    </location>
</feature>
<feature type="transmembrane region" description="Helical" evidence="2">
    <location>
        <begin position="232"/>
        <end position="251"/>
    </location>
</feature>
<feature type="transmembrane region" description="Helical" evidence="2">
    <location>
        <begin position="774"/>
        <end position="791"/>
    </location>
</feature>
<organism evidence="3 4">
    <name type="scientific">Pseudoalteromonas piscicida</name>
    <dbReference type="NCBI Taxonomy" id="43662"/>
    <lineage>
        <taxon>Bacteria</taxon>
        <taxon>Pseudomonadati</taxon>
        <taxon>Pseudomonadota</taxon>
        <taxon>Gammaproteobacteria</taxon>
        <taxon>Alteromonadales</taxon>
        <taxon>Pseudoalteromonadaceae</taxon>
        <taxon>Pseudoalteromonas</taxon>
    </lineage>
</organism>
<feature type="region of interest" description="Disordered" evidence="1">
    <location>
        <begin position="53"/>
        <end position="86"/>
    </location>
</feature>
<feature type="transmembrane region" description="Helical" evidence="2">
    <location>
        <begin position="866"/>
        <end position="883"/>
    </location>
</feature>
<feature type="transmembrane region" description="Helical" evidence="2">
    <location>
        <begin position="144"/>
        <end position="164"/>
    </location>
</feature>
<feature type="transmembrane region" description="Helical" evidence="2">
    <location>
        <begin position="331"/>
        <end position="353"/>
    </location>
</feature>
<feature type="transmembrane region" description="Helical" evidence="2">
    <location>
        <begin position="644"/>
        <end position="665"/>
    </location>
</feature>
<feature type="transmembrane region" description="Helical" evidence="2">
    <location>
        <begin position="479"/>
        <end position="500"/>
    </location>
</feature>
<reference evidence="3 4" key="1">
    <citation type="submission" date="2018-08" db="EMBL/GenBank/DDBJ databases">
        <title>Whole Genome Sequences of Two Pseudoalteromonas piscicida Strains, DE1-A and DE2-A, which Exhibit Strong Antibacterial Activity against Vibrio vulnificus.</title>
        <authorList>
            <person name="Richards G.P."/>
            <person name="Needleman D.S."/>
            <person name="Watson M.A."/>
            <person name="Polson S.W."/>
        </authorList>
    </citation>
    <scope>NUCLEOTIDE SEQUENCE [LARGE SCALE GENOMIC DNA]</scope>
    <source>
        <strain evidence="3 4">DE2-A</strain>
    </source>
</reference>
<feature type="transmembrane region" description="Helical" evidence="2">
    <location>
        <begin position="176"/>
        <end position="193"/>
    </location>
</feature>
<accession>A0AAD0RH41</accession>
<dbReference type="Pfam" id="PF10101">
    <property type="entry name" value="DUF2339"/>
    <property type="match status" value="1"/>
</dbReference>
<dbReference type="RefSeq" id="WP_088531338.1">
    <property type="nucleotide sequence ID" value="NZ_CP021646.1"/>
</dbReference>
<feature type="transmembrane region" description="Helical" evidence="2">
    <location>
        <begin position="454"/>
        <end position="472"/>
    </location>
</feature>
<dbReference type="PIRSF" id="PIRSF035905">
    <property type="entry name" value="UCP035905_mp"/>
    <property type="match status" value="1"/>
</dbReference>
<dbReference type="PANTHER" id="PTHR38434:SF1">
    <property type="entry name" value="BLL2549 PROTEIN"/>
    <property type="match status" value="1"/>
</dbReference>
<feature type="transmembrane region" description="Helical" evidence="2">
    <location>
        <begin position="677"/>
        <end position="695"/>
    </location>
</feature>
<feature type="transmembrane region" description="Helical" evidence="2">
    <location>
        <begin position="205"/>
        <end position="226"/>
    </location>
</feature>
<dbReference type="InterPro" id="IPR019286">
    <property type="entry name" value="DUF2339_TM"/>
</dbReference>
<dbReference type="Proteomes" id="UP000258102">
    <property type="component" value="Chromosome 1"/>
</dbReference>
<feature type="transmembrane region" description="Helical" evidence="2">
    <location>
        <begin position="707"/>
        <end position="724"/>
    </location>
</feature>
<dbReference type="PANTHER" id="PTHR38434">
    <property type="entry name" value="BLL2549 PROTEIN"/>
    <property type="match status" value="1"/>
</dbReference>
<feature type="transmembrane region" description="Helical" evidence="2">
    <location>
        <begin position="811"/>
        <end position="829"/>
    </location>
</feature>
<keyword evidence="2" id="KW-0812">Transmembrane</keyword>
<feature type="transmembrane region" description="Helical" evidence="2">
    <location>
        <begin position="281"/>
        <end position="299"/>
    </location>
</feature>
<feature type="transmembrane region" description="Helical" evidence="2">
    <location>
        <begin position="506"/>
        <end position="525"/>
    </location>
</feature>
<proteinExistence type="predicted"/>
<gene>
    <name evidence="3" type="ORF">D0511_04885</name>
</gene>